<dbReference type="SUPFAM" id="SSF56784">
    <property type="entry name" value="HAD-like"/>
    <property type="match status" value="1"/>
</dbReference>
<dbReference type="InterPro" id="IPR044492">
    <property type="entry name" value="P_typ_ATPase_HD_dom"/>
</dbReference>
<dbReference type="Pfam" id="PF00122">
    <property type="entry name" value="E1-E2_ATPase"/>
    <property type="match status" value="1"/>
</dbReference>
<keyword evidence="9 18" id="KW-0812">Transmembrane</keyword>
<keyword evidence="11" id="KW-0067">ATP-binding</keyword>
<evidence type="ECO:0000256" key="7">
    <source>
        <dbReference type="ARBA" id="ARBA00022519"/>
    </source>
</evidence>
<dbReference type="Gene3D" id="3.40.50.1000">
    <property type="entry name" value="HAD superfamily/HAD-like"/>
    <property type="match status" value="1"/>
</dbReference>
<dbReference type="RefSeq" id="WP_338822424.1">
    <property type="nucleotide sequence ID" value="NZ_CP148067.1"/>
</dbReference>
<evidence type="ECO:0000256" key="12">
    <source>
        <dbReference type="ARBA" id="ARBA00022842"/>
    </source>
</evidence>
<dbReference type="InterPro" id="IPR023299">
    <property type="entry name" value="ATPase_P-typ_cyto_dom_N"/>
</dbReference>
<dbReference type="InterPro" id="IPR018303">
    <property type="entry name" value="ATPase_P-typ_P_site"/>
</dbReference>
<evidence type="ECO:0000256" key="3">
    <source>
        <dbReference type="ARBA" id="ARBA00008746"/>
    </source>
</evidence>
<evidence type="ECO:0000256" key="16">
    <source>
        <dbReference type="ARBA" id="ARBA00029806"/>
    </source>
</evidence>
<dbReference type="InterPro" id="IPR023214">
    <property type="entry name" value="HAD_sf"/>
</dbReference>
<evidence type="ECO:0000256" key="2">
    <source>
        <dbReference type="ARBA" id="ARBA00004429"/>
    </source>
</evidence>
<dbReference type="Pfam" id="PF13246">
    <property type="entry name" value="Cation_ATPase"/>
    <property type="match status" value="1"/>
</dbReference>
<dbReference type="SMART" id="SM00831">
    <property type="entry name" value="Cation_ATPase_N"/>
    <property type="match status" value="1"/>
</dbReference>
<gene>
    <name evidence="20" type="primary">mgtA</name>
    <name evidence="20" type="ORF">WG617_02455</name>
</gene>
<dbReference type="SUPFAM" id="SSF81653">
    <property type="entry name" value="Calcium ATPase, transduction domain A"/>
    <property type="match status" value="1"/>
</dbReference>
<sequence length="910" mass="101358">MISKQKSKKFINEQNENAKFNLVSASQINNEDLFQRYSTSAQGILDEEQIEKNRVEHGKNVLSKKSKNSIWKRIVEAFFNPFSIILLVLSLISMVTDIILPLKEGSKAQPATMIIILLMVLISGVLNIVENTRSSSSAAKLVNMIQTTTKVERNGIHYEIPLDQVVVGDIIILAAGDIIPADVKILSAKDLFVSQSSLTGESESIEKFPDLIEGHDYQNITDRHNLAFMGSNIISGSARALVIVTGDRTYLGQVAQKINEKPVKTNFEKGIRSISTLLLKIMVTVVPIVFLILGIKIWINKPDNPGAQWLEALMFAISIAIGLTPEMLPMIVTSTLAKGAVSMSKKKTIVKSLNSIQNFGAMDVFCTDKTGTLTLDQVVLEKHLDVLGHENTRVLRYGFLNSYYQTGLKNLLDLSIIEKTEELSDIHDELRSLEVIYEKVDEIPFDFNRKRMSVLVKDKSKGGKLEMITKGAVEEMLSVCNQIELNNEVVSLDDYLVKKVLKQVDELNDQGMRVIGVARKSNPSSVGKFGVADENEMTLIGYLAFLDPPKESTKSAIKNLYDHGVDVKILTGDNARVTKAICQKVGIPAEKIIIGKELLEVSDEELGKIVEEYNIFAKLSPDQKARIITALRKNKHVVGYMGDGINDAPAMKAADVSISVDTAVDIAKESANIILLEKDLNVLATGIIEGRKTYANMNKYIKMTVSSNFGNILSMILAASLLPFVPLAAAQVLFLNLIYDIACGAIPWDSVDKKFLLKPRQWNTKSILKFMLWFGPTSSIVDIISFIILRFLFIPKLYPGLNPSDPEFIALFQTGWFIISMWTQSLVIHFIRTEKIPFIQSRPTWPLFTFSLLGIALVTASPYIPGLNTALKIKALNPYFFILLISLVTLYITLVMIVRVIYKKLYKVLL</sequence>
<reference evidence="20" key="1">
    <citation type="submission" date="2024-03" db="EMBL/GenBank/DDBJ databases">
        <title>Complete genome sequence of Mycoplasma felifaucium Z921 isolated from the trachea of a cheetah.</title>
        <authorList>
            <person name="Spergser J."/>
        </authorList>
    </citation>
    <scope>NUCLEOTIDE SEQUENCE [LARGE SCALE GENOMIC DNA]</scope>
    <source>
        <strain evidence="20">Z921</strain>
    </source>
</reference>
<organism evidence="20 21">
    <name type="scientific">Mycoplasmopsis felifaucium</name>
    <dbReference type="NCBI Taxonomy" id="35768"/>
    <lineage>
        <taxon>Bacteria</taxon>
        <taxon>Bacillati</taxon>
        <taxon>Mycoplasmatota</taxon>
        <taxon>Mycoplasmoidales</taxon>
        <taxon>Metamycoplasmataceae</taxon>
        <taxon>Mycoplasmopsis</taxon>
    </lineage>
</organism>
<evidence type="ECO:0000256" key="10">
    <source>
        <dbReference type="ARBA" id="ARBA00022741"/>
    </source>
</evidence>
<dbReference type="Pfam" id="PF00690">
    <property type="entry name" value="Cation_ATPase_N"/>
    <property type="match status" value="1"/>
</dbReference>
<dbReference type="PANTHER" id="PTHR42861">
    <property type="entry name" value="CALCIUM-TRANSPORTING ATPASE"/>
    <property type="match status" value="1"/>
</dbReference>
<feature type="transmembrane region" description="Helical" evidence="18">
    <location>
        <begin position="700"/>
        <end position="722"/>
    </location>
</feature>
<feature type="transmembrane region" description="Helical" evidence="18">
    <location>
        <begin position="108"/>
        <end position="129"/>
    </location>
</feature>
<evidence type="ECO:0000256" key="14">
    <source>
        <dbReference type="ARBA" id="ARBA00022989"/>
    </source>
</evidence>
<feature type="transmembrane region" description="Helical" evidence="18">
    <location>
        <begin position="728"/>
        <end position="749"/>
    </location>
</feature>
<dbReference type="CDD" id="cd02077">
    <property type="entry name" value="P-type_ATPase_Mg"/>
    <property type="match status" value="1"/>
</dbReference>
<dbReference type="SFLD" id="SFLDS00003">
    <property type="entry name" value="Haloacid_Dehalogenase"/>
    <property type="match status" value="1"/>
</dbReference>
<keyword evidence="12" id="KW-0460">Magnesium</keyword>
<keyword evidence="10" id="KW-0547">Nucleotide-binding</keyword>
<keyword evidence="13" id="KW-1278">Translocase</keyword>
<dbReference type="EMBL" id="CP148067">
    <property type="protein sequence ID" value="WXL28873.1"/>
    <property type="molecule type" value="Genomic_DNA"/>
</dbReference>
<keyword evidence="21" id="KW-1185">Reference proteome</keyword>
<evidence type="ECO:0000256" key="5">
    <source>
        <dbReference type="ARBA" id="ARBA00013555"/>
    </source>
</evidence>
<dbReference type="InterPro" id="IPR001757">
    <property type="entry name" value="P_typ_ATPase"/>
</dbReference>
<dbReference type="Gene3D" id="3.40.1110.10">
    <property type="entry name" value="Calcium-transporting ATPase, cytoplasmic domain N"/>
    <property type="match status" value="1"/>
</dbReference>
<keyword evidence="7" id="KW-0997">Cell inner membrane</keyword>
<comment type="subcellular location">
    <subcellularLocation>
        <location evidence="2">Cell inner membrane</location>
        <topology evidence="2">Multi-pass membrane protein</topology>
    </subcellularLocation>
</comment>
<evidence type="ECO:0000256" key="6">
    <source>
        <dbReference type="ARBA" id="ARBA00022475"/>
    </source>
</evidence>
<dbReference type="NCBIfam" id="TIGR01524">
    <property type="entry name" value="ATPase-IIIB_Mg"/>
    <property type="match status" value="1"/>
</dbReference>
<dbReference type="InterPro" id="IPR023298">
    <property type="entry name" value="ATPase_P-typ_TM_dom_sf"/>
</dbReference>
<dbReference type="SFLD" id="SFLDF00027">
    <property type="entry name" value="p-type_atpase"/>
    <property type="match status" value="1"/>
</dbReference>
<evidence type="ECO:0000256" key="1">
    <source>
        <dbReference type="ARBA" id="ARBA00003954"/>
    </source>
</evidence>
<dbReference type="Pfam" id="PF00689">
    <property type="entry name" value="Cation_ATPase_C"/>
    <property type="match status" value="1"/>
</dbReference>
<dbReference type="SUPFAM" id="SSF81665">
    <property type="entry name" value="Calcium ATPase, transmembrane domain M"/>
    <property type="match status" value="1"/>
</dbReference>
<evidence type="ECO:0000256" key="11">
    <source>
        <dbReference type="ARBA" id="ARBA00022840"/>
    </source>
</evidence>
<dbReference type="InterPro" id="IPR036412">
    <property type="entry name" value="HAD-like_sf"/>
</dbReference>
<feature type="domain" description="Cation-transporting P-type ATPase N-terminal" evidence="19">
    <location>
        <begin position="24"/>
        <end position="98"/>
    </location>
</feature>
<keyword evidence="6" id="KW-1003">Cell membrane</keyword>
<evidence type="ECO:0000256" key="4">
    <source>
        <dbReference type="ARBA" id="ARBA00012786"/>
    </source>
</evidence>
<dbReference type="InterPro" id="IPR006415">
    <property type="entry name" value="P-type_ATPase_IIIB"/>
</dbReference>
<comment type="similarity">
    <text evidence="3">Belongs to the cation transport ATPase (P-type) (TC 3.A.3) family. Type IIIB subfamily.</text>
</comment>
<feature type="transmembrane region" description="Helical" evidence="18">
    <location>
        <begin position="808"/>
        <end position="831"/>
    </location>
</feature>
<dbReference type="InterPro" id="IPR004014">
    <property type="entry name" value="ATPase_P-typ_cation-transptr_N"/>
</dbReference>
<dbReference type="Gene3D" id="2.70.150.10">
    <property type="entry name" value="Calcium-transporting ATPase, cytoplasmic transduction domain A"/>
    <property type="match status" value="1"/>
</dbReference>
<dbReference type="NCBIfam" id="TIGR01494">
    <property type="entry name" value="ATPase_P-type"/>
    <property type="match status" value="1"/>
</dbReference>
<protein>
    <recommendedName>
        <fullName evidence="5">Magnesium-transporting ATPase, P-type 1</fullName>
        <ecNumber evidence="4">7.2.2.14</ecNumber>
    </recommendedName>
    <alternativeName>
        <fullName evidence="16">Mg(2+) transport ATPase, P-type 1</fullName>
    </alternativeName>
</protein>
<dbReference type="Gene3D" id="1.20.1110.10">
    <property type="entry name" value="Calcium-transporting ATPase, transmembrane domain"/>
    <property type="match status" value="1"/>
</dbReference>
<evidence type="ECO:0000256" key="13">
    <source>
        <dbReference type="ARBA" id="ARBA00022967"/>
    </source>
</evidence>
<keyword evidence="14 18" id="KW-1133">Transmembrane helix</keyword>
<keyword evidence="8" id="KW-0597">Phosphoprotein</keyword>
<dbReference type="InterPro" id="IPR008250">
    <property type="entry name" value="ATPase_P-typ_transduc_dom_A_sf"/>
</dbReference>
<feature type="transmembrane region" description="Helical" evidence="18">
    <location>
        <begin position="879"/>
        <end position="902"/>
    </location>
</feature>
<dbReference type="EC" id="7.2.2.14" evidence="4"/>
<evidence type="ECO:0000259" key="19">
    <source>
        <dbReference type="SMART" id="SM00831"/>
    </source>
</evidence>
<evidence type="ECO:0000313" key="20">
    <source>
        <dbReference type="EMBL" id="WXL28873.1"/>
    </source>
</evidence>
<dbReference type="PROSITE" id="PS00154">
    <property type="entry name" value="ATPASE_E1_E2"/>
    <property type="match status" value="1"/>
</dbReference>
<name>A0ABZ2RPA8_9BACT</name>
<evidence type="ECO:0000256" key="9">
    <source>
        <dbReference type="ARBA" id="ARBA00022692"/>
    </source>
</evidence>
<dbReference type="InterPro" id="IPR006068">
    <property type="entry name" value="ATPase_P-typ_cation-transptr_C"/>
</dbReference>
<evidence type="ECO:0000256" key="8">
    <source>
        <dbReference type="ARBA" id="ARBA00022553"/>
    </source>
</evidence>
<comment type="catalytic activity">
    <reaction evidence="17">
        <text>Mg(2+)(out) + ATP + H2O = Mg(2+)(in) + ADP + phosphate + H(+)</text>
        <dbReference type="Rhea" id="RHEA:10260"/>
        <dbReference type="ChEBI" id="CHEBI:15377"/>
        <dbReference type="ChEBI" id="CHEBI:15378"/>
        <dbReference type="ChEBI" id="CHEBI:18420"/>
        <dbReference type="ChEBI" id="CHEBI:30616"/>
        <dbReference type="ChEBI" id="CHEBI:43474"/>
        <dbReference type="ChEBI" id="CHEBI:456216"/>
        <dbReference type="EC" id="7.2.2.14"/>
    </reaction>
</comment>
<dbReference type="InterPro" id="IPR059000">
    <property type="entry name" value="ATPase_P-type_domA"/>
</dbReference>
<feature type="transmembrane region" description="Helical" evidence="18">
    <location>
        <begin position="312"/>
        <end position="337"/>
    </location>
</feature>
<evidence type="ECO:0000256" key="15">
    <source>
        <dbReference type="ARBA" id="ARBA00023136"/>
    </source>
</evidence>
<feature type="transmembrane region" description="Helical" evidence="18">
    <location>
        <begin position="277"/>
        <end position="300"/>
    </location>
</feature>
<dbReference type="SFLD" id="SFLDG00002">
    <property type="entry name" value="C1.7:_P-type_atpase_like"/>
    <property type="match status" value="1"/>
</dbReference>
<dbReference type="PRINTS" id="PR01836">
    <property type="entry name" value="MGATPASE"/>
</dbReference>
<accession>A0ABZ2RPA8</accession>
<evidence type="ECO:0000256" key="18">
    <source>
        <dbReference type="SAM" id="Phobius"/>
    </source>
</evidence>
<comment type="function">
    <text evidence="1">Mediates magnesium influx to the cytosol.</text>
</comment>
<proteinExistence type="inferred from homology"/>
<feature type="transmembrane region" description="Helical" evidence="18">
    <location>
        <begin position="770"/>
        <end position="793"/>
    </location>
</feature>
<feature type="transmembrane region" description="Helical" evidence="18">
    <location>
        <begin position="74"/>
        <end position="96"/>
    </location>
</feature>
<keyword evidence="15 18" id="KW-0472">Membrane</keyword>
<feature type="transmembrane region" description="Helical" evidence="18">
    <location>
        <begin position="843"/>
        <end position="864"/>
    </location>
</feature>
<dbReference type="Proteomes" id="UP001477443">
    <property type="component" value="Chromosome"/>
</dbReference>
<evidence type="ECO:0000313" key="21">
    <source>
        <dbReference type="Proteomes" id="UP001477443"/>
    </source>
</evidence>
<evidence type="ECO:0000256" key="17">
    <source>
        <dbReference type="ARBA" id="ARBA00047295"/>
    </source>
</evidence>